<evidence type="ECO:0000256" key="4">
    <source>
        <dbReference type="ARBA" id="ARBA00022475"/>
    </source>
</evidence>
<keyword evidence="7 14" id="KW-1133">Transmembrane helix</keyword>
<dbReference type="InterPro" id="IPR000537">
    <property type="entry name" value="UbiA_prenyltransferase"/>
</dbReference>
<evidence type="ECO:0000256" key="2">
    <source>
        <dbReference type="ARBA" id="ARBA00004919"/>
    </source>
</evidence>
<keyword evidence="8 14" id="KW-0350">Heme biosynthesis</keyword>
<evidence type="ECO:0000256" key="14">
    <source>
        <dbReference type="HAMAP-Rule" id="MF_00154"/>
    </source>
</evidence>
<feature type="transmembrane region" description="Helical" evidence="14">
    <location>
        <begin position="97"/>
        <end position="118"/>
    </location>
</feature>
<dbReference type="EMBL" id="JAYXHS010000001">
    <property type="protein sequence ID" value="MEC5385830.1"/>
    <property type="molecule type" value="Genomic_DNA"/>
</dbReference>
<dbReference type="Gene3D" id="1.10.357.140">
    <property type="entry name" value="UbiA prenyltransferase"/>
    <property type="match status" value="1"/>
</dbReference>
<dbReference type="NCBIfam" id="TIGR01473">
    <property type="entry name" value="cyoE_ctaB"/>
    <property type="match status" value="1"/>
</dbReference>
<evidence type="ECO:0000256" key="6">
    <source>
        <dbReference type="ARBA" id="ARBA00022692"/>
    </source>
</evidence>
<dbReference type="PANTHER" id="PTHR43448:SF7">
    <property type="entry name" value="4-HYDROXYBENZOATE SOLANESYLTRANSFERASE"/>
    <property type="match status" value="1"/>
</dbReference>
<feature type="transmembrane region" description="Helical" evidence="14">
    <location>
        <begin position="124"/>
        <end position="144"/>
    </location>
</feature>
<gene>
    <name evidence="15" type="primary">cyoE</name>
    <name evidence="14" type="synonym">ctaB</name>
    <name evidence="15" type="ORF">VVD49_08845</name>
</gene>
<dbReference type="RefSeq" id="WP_327598777.1">
    <property type="nucleotide sequence ID" value="NZ_JAYXHS010000001.1"/>
</dbReference>
<organism evidence="15 16">
    <name type="scientific">Uliginosibacterium silvisoli</name>
    <dbReference type="NCBI Taxonomy" id="3114758"/>
    <lineage>
        <taxon>Bacteria</taxon>
        <taxon>Pseudomonadati</taxon>
        <taxon>Pseudomonadota</taxon>
        <taxon>Betaproteobacteria</taxon>
        <taxon>Rhodocyclales</taxon>
        <taxon>Zoogloeaceae</taxon>
        <taxon>Uliginosibacterium</taxon>
    </lineage>
</organism>
<keyword evidence="6 14" id="KW-0812">Transmembrane</keyword>
<dbReference type="GO" id="GO:0008495">
    <property type="term" value="F:protoheme IX farnesyltransferase activity"/>
    <property type="evidence" value="ECO:0007669"/>
    <property type="project" value="UniProtKB-EC"/>
</dbReference>
<comment type="pathway">
    <text evidence="2 14">Porphyrin-containing compound metabolism; heme O biosynthesis; heme O from protoheme: step 1/1.</text>
</comment>
<comment type="miscellaneous">
    <text evidence="14">Carbon 2 of the heme B porphyrin ring is defined according to the Fischer nomenclature.</text>
</comment>
<evidence type="ECO:0000256" key="1">
    <source>
        <dbReference type="ARBA" id="ARBA00004651"/>
    </source>
</evidence>
<dbReference type="PROSITE" id="PS00943">
    <property type="entry name" value="UBIA"/>
    <property type="match status" value="1"/>
</dbReference>
<dbReference type="PANTHER" id="PTHR43448">
    <property type="entry name" value="PROTOHEME IX FARNESYLTRANSFERASE, MITOCHONDRIAL"/>
    <property type="match status" value="1"/>
</dbReference>
<evidence type="ECO:0000256" key="3">
    <source>
        <dbReference type="ARBA" id="ARBA00012292"/>
    </source>
</evidence>
<comment type="function">
    <text evidence="14">Converts heme B (protoheme IX) to heme O by substitution of the vinyl group on carbon 2 of heme B porphyrin ring with a hydroxyethyl farnesyl side group.</text>
</comment>
<evidence type="ECO:0000256" key="9">
    <source>
        <dbReference type="ARBA" id="ARBA00023136"/>
    </source>
</evidence>
<feature type="transmembrane region" description="Helical" evidence="14">
    <location>
        <begin position="247"/>
        <end position="268"/>
    </location>
</feature>
<comment type="catalytic activity">
    <reaction evidence="13 14">
        <text>heme b + (2E,6E)-farnesyl diphosphate + H2O = Fe(II)-heme o + diphosphate</text>
        <dbReference type="Rhea" id="RHEA:28070"/>
        <dbReference type="ChEBI" id="CHEBI:15377"/>
        <dbReference type="ChEBI" id="CHEBI:33019"/>
        <dbReference type="ChEBI" id="CHEBI:60344"/>
        <dbReference type="ChEBI" id="CHEBI:60530"/>
        <dbReference type="ChEBI" id="CHEBI:175763"/>
        <dbReference type="EC" id="2.5.1.141"/>
    </reaction>
</comment>
<evidence type="ECO:0000256" key="10">
    <source>
        <dbReference type="ARBA" id="ARBA00030253"/>
    </source>
</evidence>
<dbReference type="InterPro" id="IPR006369">
    <property type="entry name" value="Protohaem_IX_farnesylTrfase"/>
</dbReference>
<keyword evidence="4 14" id="KW-1003">Cell membrane</keyword>
<feature type="transmembrane region" description="Helical" evidence="14">
    <location>
        <begin position="53"/>
        <end position="76"/>
    </location>
</feature>
<keyword evidence="9 14" id="KW-0472">Membrane</keyword>
<evidence type="ECO:0000313" key="16">
    <source>
        <dbReference type="Proteomes" id="UP001331561"/>
    </source>
</evidence>
<dbReference type="Pfam" id="PF01040">
    <property type="entry name" value="UbiA"/>
    <property type="match status" value="1"/>
</dbReference>
<evidence type="ECO:0000256" key="13">
    <source>
        <dbReference type="ARBA" id="ARBA00047690"/>
    </source>
</evidence>
<dbReference type="InterPro" id="IPR030470">
    <property type="entry name" value="UbiA_prenylTrfase_CS"/>
</dbReference>
<feature type="transmembrane region" description="Helical" evidence="14">
    <location>
        <begin position="220"/>
        <end position="241"/>
    </location>
</feature>
<dbReference type="NCBIfam" id="NF003349">
    <property type="entry name" value="PRK04375.1-2"/>
    <property type="match status" value="1"/>
</dbReference>
<evidence type="ECO:0000256" key="5">
    <source>
        <dbReference type="ARBA" id="ARBA00022679"/>
    </source>
</evidence>
<feature type="transmembrane region" description="Helical" evidence="14">
    <location>
        <begin position="151"/>
        <end position="168"/>
    </location>
</feature>
<feature type="transmembrane region" description="Helical" evidence="14">
    <location>
        <begin position="280"/>
        <end position="300"/>
    </location>
</feature>
<evidence type="ECO:0000256" key="8">
    <source>
        <dbReference type="ARBA" id="ARBA00023133"/>
    </source>
</evidence>
<dbReference type="CDD" id="cd13957">
    <property type="entry name" value="PT_UbiA_Cox10"/>
    <property type="match status" value="1"/>
</dbReference>
<feature type="transmembrane region" description="Helical" evidence="14">
    <location>
        <begin position="27"/>
        <end position="47"/>
    </location>
</feature>
<comment type="similarity">
    <text evidence="14">Belongs to the UbiA prenyltransferase family. Protoheme IX farnesyltransferase subfamily.</text>
</comment>
<keyword evidence="16" id="KW-1185">Reference proteome</keyword>
<dbReference type="EC" id="2.5.1.141" evidence="3 14"/>
<proteinExistence type="inferred from homology"/>
<name>A0ABU6K490_9RHOO</name>
<dbReference type="InterPro" id="IPR044878">
    <property type="entry name" value="UbiA_sf"/>
</dbReference>
<comment type="caution">
    <text evidence="15">The sequence shown here is derived from an EMBL/GenBank/DDBJ whole genome shotgun (WGS) entry which is preliminary data.</text>
</comment>
<dbReference type="HAMAP" id="MF_00154">
    <property type="entry name" value="CyoE_CtaB"/>
    <property type="match status" value="1"/>
</dbReference>
<dbReference type="Proteomes" id="UP001331561">
    <property type="component" value="Unassembled WGS sequence"/>
</dbReference>
<keyword evidence="5 14" id="KW-0808">Transferase</keyword>
<evidence type="ECO:0000256" key="11">
    <source>
        <dbReference type="ARBA" id="ARBA00040810"/>
    </source>
</evidence>
<accession>A0ABU6K490</accession>
<comment type="subcellular location">
    <subcellularLocation>
        <location evidence="1 14">Cell membrane</location>
        <topology evidence="1 14">Multi-pass membrane protein</topology>
    </subcellularLocation>
</comment>
<evidence type="ECO:0000256" key="12">
    <source>
        <dbReference type="ARBA" id="ARBA00042475"/>
    </source>
</evidence>
<evidence type="ECO:0000313" key="15">
    <source>
        <dbReference type="EMBL" id="MEC5385830.1"/>
    </source>
</evidence>
<protein>
    <recommendedName>
        <fullName evidence="11 14">Protoheme IX farnesyltransferase</fullName>
        <ecNumber evidence="3 14">2.5.1.141</ecNumber>
    </recommendedName>
    <alternativeName>
        <fullName evidence="12 14">Heme B farnesyltransferase</fullName>
    </alternativeName>
    <alternativeName>
        <fullName evidence="10 14">Heme O synthase</fullName>
    </alternativeName>
</protein>
<reference evidence="15 16" key="1">
    <citation type="submission" date="2024-01" db="EMBL/GenBank/DDBJ databases">
        <title>Uliginosibacterium soil sp. nov.</title>
        <authorList>
            <person name="Lv Y."/>
        </authorList>
    </citation>
    <scope>NUCLEOTIDE SEQUENCE [LARGE SCALE GENOMIC DNA]</scope>
    <source>
        <strain evidence="15 16">H3</strain>
    </source>
</reference>
<evidence type="ECO:0000256" key="7">
    <source>
        <dbReference type="ARBA" id="ARBA00022989"/>
    </source>
</evidence>
<sequence length="301" mass="32435">MNGSQLESRHGVSLLQKLQAYLALTKLRVNTLIVFCAIIGMFLAVPAGLPPAALVLAATLGIAAVAGAAAAINCLIEQRIDAKMARTRARPLPRGQLSSQETLLFSAILGGAGLSLLYHAVNPLTMWLTLATFVGYAVIYTVLLKPNTPQNIVIGGASGAMPPVLGWAAMTGEVSSDACLLFLIIFTWTPPHFWALALYRTKDYAAAGLPMLPVTHGSRFTRLHVLLYTFILTGVTLLPFASHMAGMVYLISSLALNAVFIAYAIALLRNYSDDLAKRTFRFSILYLSLIFAALLVDHYLK</sequence>
<feature type="transmembrane region" description="Helical" evidence="14">
    <location>
        <begin position="180"/>
        <end position="199"/>
    </location>
</feature>